<evidence type="ECO:0000256" key="2">
    <source>
        <dbReference type="SAM" id="MobiDB-lite"/>
    </source>
</evidence>
<dbReference type="GO" id="GO:0070125">
    <property type="term" value="P:mitochondrial translational elongation"/>
    <property type="evidence" value="ECO:0007669"/>
    <property type="project" value="TreeGrafter"/>
</dbReference>
<proteinExistence type="predicted"/>
<dbReference type="Pfam" id="PF00271">
    <property type="entry name" value="Helicase_C"/>
    <property type="match status" value="1"/>
</dbReference>
<dbReference type="CDD" id="cd18799">
    <property type="entry name" value="SF2_C_EcoAI-like"/>
    <property type="match status" value="1"/>
</dbReference>
<feature type="domain" description="Helicase C-terminal" evidence="4">
    <location>
        <begin position="313"/>
        <end position="461"/>
    </location>
</feature>
<evidence type="ECO:0000256" key="1">
    <source>
        <dbReference type="ARBA" id="ARBA00022806"/>
    </source>
</evidence>
<evidence type="ECO:0000259" key="3">
    <source>
        <dbReference type="PROSITE" id="PS51192"/>
    </source>
</evidence>
<dbReference type="SUPFAM" id="SSF52540">
    <property type="entry name" value="P-loop containing nucleoside triphosphate hydrolases"/>
    <property type="match status" value="1"/>
</dbReference>
<dbReference type="InterPro" id="IPR027417">
    <property type="entry name" value="P-loop_NTPase"/>
</dbReference>
<keyword evidence="1" id="KW-0547">Nucleotide-binding</keyword>
<keyword evidence="1" id="KW-0347">Helicase</keyword>
<dbReference type="SMART" id="SM00490">
    <property type="entry name" value="HELICc"/>
    <property type="match status" value="1"/>
</dbReference>
<dbReference type="FunCoup" id="A0A0H2RZL7">
    <property type="interactions" value="11"/>
</dbReference>
<accession>A0A0H2RZL7</accession>
<dbReference type="PROSITE" id="PS51194">
    <property type="entry name" value="HELICASE_CTER"/>
    <property type="match status" value="1"/>
</dbReference>
<dbReference type="GO" id="GO:0061749">
    <property type="term" value="F:forked DNA-dependent helicase activity"/>
    <property type="evidence" value="ECO:0007669"/>
    <property type="project" value="TreeGrafter"/>
</dbReference>
<dbReference type="OrthoDB" id="270584at2759"/>
<feature type="region of interest" description="Disordered" evidence="2">
    <location>
        <begin position="469"/>
        <end position="491"/>
    </location>
</feature>
<dbReference type="InterPro" id="IPR006935">
    <property type="entry name" value="Helicase/UvrB_N"/>
</dbReference>
<dbReference type="GO" id="GO:0016787">
    <property type="term" value="F:hydrolase activity"/>
    <property type="evidence" value="ECO:0007669"/>
    <property type="project" value="UniProtKB-KW"/>
</dbReference>
<keyword evidence="1" id="KW-0067">ATP-binding</keyword>
<keyword evidence="6" id="KW-1185">Reference proteome</keyword>
<dbReference type="PROSITE" id="PS51192">
    <property type="entry name" value="HELICASE_ATP_BIND_1"/>
    <property type="match status" value="1"/>
</dbReference>
<sequence>MFAARQLSKLARAFSRLYIASHGARISLVKPRNLASHPQIRSIHIGNSIIDSETDVSCKVGNSNVIELRPYQESCLQSCMDVLNTGTSRIGVSLPTGSGKTTVFLSLISRMEPPENNHSATRALIIVNSIELATQASNQLKRLFPDLTVEIEQGARCKASGTADVTVATYQTLLRGNRLSKFDPEKLKVVIIDEAHHAAAPSYRRILAHFDGNIRSPDVDFIPPQHAHVIPIVGFSATFSRHDGLALGSVFQRIVYHRDFLDMIKEQWLCNVKFTSVKAQLNLSNVTINTRSGEFNPTSLAHVVNTEVVNRLVVQAWLDRASSRRSCLVFCVNLAHLRDLTATFRNAGIDARYVYAATPAAERKSLIDSFRNGEFPVLLNVGILTEGTDIPNIDCVLVAKPTRSRNLFAQMIGRGMRLSPQTGKTDCHIIDFVDSTSRIPGIVSIPTLFGLDPDEAIADVSPEELEQRAEAAEKADGTSQAQQFGDDIPDPKSVTYIDYENPFALVKDTSGAPHITKLSTYSWVGCGNDKYVLECLGKGHIRIEKEEDESGNSSYIAHFTQAITEQNIGMIGRKASFYRSRRILVAENLTDAVRGCDTYAKSKVCRGPIFMGLFRSAKWRKQPASDNQKSFLEKKFKSRALSTGEIFNMDNLSKGQAADMITRLKHGAHVSCFARV</sequence>
<evidence type="ECO:0000313" key="6">
    <source>
        <dbReference type="Proteomes" id="UP000053477"/>
    </source>
</evidence>
<dbReference type="CDD" id="cd18032">
    <property type="entry name" value="DEXHc_RE_I_III_res"/>
    <property type="match status" value="1"/>
</dbReference>
<feature type="domain" description="Helicase ATP-binding" evidence="3">
    <location>
        <begin position="81"/>
        <end position="257"/>
    </location>
</feature>
<dbReference type="Proteomes" id="UP000053477">
    <property type="component" value="Unassembled WGS sequence"/>
</dbReference>
<dbReference type="AlphaFoldDB" id="A0A0H2RZL7"/>
<keyword evidence="5" id="KW-0378">Hydrolase</keyword>
<dbReference type="STRING" id="27342.A0A0H2RZL7"/>
<dbReference type="Gene3D" id="3.40.50.300">
    <property type="entry name" value="P-loop containing nucleotide triphosphate hydrolases"/>
    <property type="match status" value="2"/>
</dbReference>
<organism evidence="5 6">
    <name type="scientific">Schizopora paradoxa</name>
    <dbReference type="NCBI Taxonomy" id="27342"/>
    <lineage>
        <taxon>Eukaryota</taxon>
        <taxon>Fungi</taxon>
        <taxon>Dikarya</taxon>
        <taxon>Basidiomycota</taxon>
        <taxon>Agaricomycotina</taxon>
        <taxon>Agaricomycetes</taxon>
        <taxon>Hymenochaetales</taxon>
        <taxon>Schizoporaceae</taxon>
        <taxon>Schizopora</taxon>
    </lineage>
</organism>
<gene>
    <name evidence="5" type="ORF">SCHPADRAFT_822147</name>
</gene>
<dbReference type="InterPro" id="IPR014001">
    <property type="entry name" value="Helicase_ATP-bd"/>
</dbReference>
<dbReference type="GO" id="GO:0032042">
    <property type="term" value="P:mitochondrial DNA metabolic process"/>
    <property type="evidence" value="ECO:0007669"/>
    <property type="project" value="TreeGrafter"/>
</dbReference>
<dbReference type="Pfam" id="PF04851">
    <property type="entry name" value="ResIII"/>
    <property type="match status" value="1"/>
</dbReference>
<dbReference type="PANTHER" id="PTHR47396">
    <property type="entry name" value="TYPE I RESTRICTION ENZYME ECOKI R PROTEIN"/>
    <property type="match status" value="1"/>
</dbReference>
<name>A0A0H2RZL7_9AGAM</name>
<reference evidence="5 6" key="1">
    <citation type="submission" date="2015-04" db="EMBL/GenBank/DDBJ databases">
        <title>Complete genome sequence of Schizopora paradoxa KUC8140, a cosmopolitan wood degrader in East Asia.</title>
        <authorList>
            <consortium name="DOE Joint Genome Institute"/>
            <person name="Min B."/>
            <person name="Park H."/>
            <person name="Jang Y."/>
            <person name="Kim J.-J."/>
            <person name="Kim K.H."/>
            <person name="Pangilinan J."/>
            <person name="Lipzen A."/>
            <person name="Riley R."/>
            <person name="Grigoriev I.V."/>
            <person name="Spatafora J.W."/>
            <person name="Choi I.-G."/>
        </authorList>
    </citation>
    <scope>NUCLEOTIDE SEQUENCE [LARGE SCALE GENOMIC DNA]</scope>
    <source>
        <strain evidence="5 6">KUC8140</strain>
    </source>
</reference>
<dbReference type="GO" id="GO:0000403">
    <property type="term" value="F:Y-form DNA binding"/>
    <property type="evidence" value="ECO:0007669"/>
    <property type="project" value="TreeGrafter"/>
</dbReference>
<dbReference type="EMBL" id="KQ085909">
    <property type="protein sequence ID" value="KLO17062.1"/>
    <property type="molecule type" value="Genomic_DNA"/>
</dbReference>
<dbReference type="InterPro" id="IPR050742">
    <property type="entry name" value="Helicase_Restrict-Modif_Enz"/>
</dbReference>
<dbReference type="InParanoid" id="A0A0H2RZL7"/>
<dbReference type="GO" id="GO:0005524">
    <property type="term" value="F:ATP binding"/>
    <property type="evidence" value="ECO:0007669"/>
    <property type="project" value="InterPro"/>
</dbReference>
<dbReference type="InterPro" id="IPR001650">
    <property type="entry name" value="Helicase_C-like"/>
</dbReference>
<evidence type="ECO:0000259" key="4">
    <source>
        <dbReference type="PROSITE" id="PS51194"/>
    </source>
</evidence>
<dbReference type="GO" id="GO:0036121">
    <property type="term" value="F:double-stranded DNA helicase activity"/>
    <property type="evidence" value="ECO:0007669"/>
    <property type="project" value="TreeGrafter"/>
</dbReference>
<dbReference type="PANTHER" id="PTHR47396:SF1">
    <property type="entry name" value="ATP-DEPENDENT HELICASE IRC3-RELATED"/>
    <property type="match status" value="1"/>
</dbReference>
<dbReference type="SMART" id="SM00487">
    <property type="entry name" value="DEXDc"/>
    <property type="match status" value="1"/>
</dbReference>
<dbReference type="GO" id="GO:0005759">
    <property type="term" value="C:mitochondrial matrix"/>
    <property type="evidence" value="ECO:0007669"/>
    <property type="project" value="TreeGrafter"/>
</dbReference>
<protein>
    <submittedName>
        <fullName evidence="5">p-loop containing nucleoside triphosphate hydrolase protein</fullName>
    </submittedName>
</protein>
<evidence type="ECO:0000313" key="5">
    <source>
        <dbReference type="EMBL" id="KLO17062.1"/>
    </source>
</evidence>